<dbReference type="AlphaFoldDB" id="A0A803QQZ9"/>
<name>A0A803QQZ9_CANSA</name>
<proteinExistence type="predicted"/>
<sequence length="72" mass="7558">MVSEVSLPTASMARHSTRSQDGAPLSLVNTPATDIMSDPPAAAPTMNNSAVPRRNINARSPSQSNSNPENQI</sequence>
<keyword evidence="3" id="KW-1185">Reference proteome</keyword>
<dbReference type="Gramene" id="evm.model.10.926">
    <property type="protein sequence ID" value="cds.evm.model.10.926"/>
    <property type="gene ID" value="evm.TU.10.926"/>
</dbReference>
<dbReference type="EMBL" id="UZAU01000814">
    <property type="status" value="NOT_ANNOTATED_CDS"/>
    <property type="molecule type" value="Genomic_DNA"/>
</dbReference>
<evidence type="ECO:0000313" key="2">
    <source>
        <dbReference type="EnsemblPlants" id="cds.evm.model.10.926"/>
    </source>
</evidence>
<dbReference type="Proteomes" id="UP000596661">
    <property type="component" value="Unassembled WGS sequence"/>
</dbReference>
<protein>
    <submittedName>
        <fullName evidence="2">Uncharacterized protein</fullName>
    </submittedName>
</protein>
<evidence type="ECO:0000313" key="3">
    <source>
        <dbReference type="Proteomes" id="UP000596661"/>
    </source>
</evidence>
<feature type="region of interest" description="Disordered" evidence="1">
    <location>
        <begin position="1"/>
        <end position="72"/>
    </location>
</feature>
<feature type="compositionally biased region" description="Low complexity" evidence="1">
    <location>
        <begin position="60"/>
        <end position="72"/>
    </location>
</feature>
<accession>A0A803QQZ9</accession>
<evidence type="ECO:0000256" key="1">
    <source>
        <dbReference type="SAM" id="MobiDB-lite"/>
    </source>
</evidence>
<organism evidence="2 3">
    <name type="scientific">Cannabis sativa</name>
    <name type="common">Hemp</name>
    <name type="synonym">Marijuana</name>
    <dbReference type="NCBI Taxonomy" id="3483"/>
    <lineage>
        <taxon>Eukaryota</taxon>
        <taxon>Viridiplantae</taxon>
        <taxon>Streptophyta</taxon>
        <taxon>Embryophyta</taxon>
        <taxon>Tracheophyta</taxon>
        <taxon>Spermatophyta</taxon>
        <taxon>Magnoliopsida</taxon>
        <taxon>eudicotyledons</taxon>
        <taxon>Gunneridae</taxon>
        <taxon>Pentapetalae</taxon>
        <taxon>rosids</taxon>
        <taxon>fabids</taxon>
        <taxon>Rosales</taxon>
        <taxon>Cannabaceae</taxon>
        <taxon>Cannabis</taxon>
    </lineage>
</organism>
<dbReference type="EnsemblPlants" id="evm.model.10.926">
    <property type="protein sequence ID" value="cds.evm.model.10.926"/>
    <property type="gene ID" value="evm.TU.10.926"/>
</dbReference>
<reference evidence="2" key="1">
    <citation type="submission" date="2021-03" db="UniProtKB">
        <authorList>
            <consortium name="EnsemblPlants"/>
        </authorList>
    </citation>
    <scope>IDENTIFICATION</scope>
</reference>